<dbReference type="Pfam" id="PF01266">
    <property type="entry name" value="DAO"/>
    <property type="match status" value="1"/>
</dbReference>
<sequence>MPAFPQPFTSTVSHWQATNRGPTSLWNHGRDAPLPTKADIVIVGAGVTGSSLAYHLTRPGDVGEGKRIIVLEAKDVASGASGRNGGHVGPRAWDGFGSLTRSRAEGGAGLTNDDALDIMYFEADNLDYVESLVKKEKLNVDFWRGNRCDVLTTEASVQANLANIETYKKTAAASTKHNGRQTEWELISDPREARKVSRIKSALAINRGPSGSWHPHRGTTALLRLAIESKTSTCEFFSWTPVNSVTPSPSGWSVDCGGRGTIVAGQVVLATNAWTSHLFPNVPDLANHVIPYRGQAALITPPTTYAGTGALEATMGIERGPYLIQTPHSGLVIGPYNATVLSEFGTPKDLFYIEDDSVVTPKFHDWLSTYCKDNFEGWGKEVKGEGNNHDWSGIMAHSIDWVPLVGPVPDMPGLWVSAGYNGHGMAKIITITRSIAQHMKTGKWDPRMPQCFAITKERLRAAKQCKPVIPLQSRL</sequence>
<feature type="region of interest" description="Disordered" evidence="1">
    <location>
        <begin position="1"/>
        <end position="30"/>
    </location>
</feature>
<dbReference type="Gene3D" id="3.50.50.60">
    <property type="entry name" value="FAD/NAD(P)-binding domain"/>
    <property type="match status" value="1"/>
</dbReference>
<dbReference type="AlphaFoldDB" id="A0A427Y4N8"/>
<dbReference type="InterPro" id="IPR006076">
    <property type="entry name" value="FAD-dep_OxRdtase"/>
</dbReference>
<evidence type="ECO:0000313" key="4">
    <source>
        <dbReference type="Proteomes" id="UP000279236"/>
    </source>
</evidence>
<evidence type="ECO:0000256" key="1">
    <source>
        <dbReference type="SAM" id="MobiDB-lite"/>
    </source>
</evidence>
<keyword evidence="4" id="KW-1185">Reference proteome</keyword>
<evidence type="ECO:0000259" key="2">
    <source>
        <dbReference type="Pfam" id="PF01266"/>
    </source>
</evidence>
<feature type="compositionally biased region" description="Polar residues" evidence="1">
    <location>
        <begin position="7"/>
        <end position="26"/>
    </location>
</feature>
<dbReference type="PANTHER" id="PTHR13847">
    <property type="entry name" value="SARCOSINE DEHYDROGENASE-RELATED"/>
    <property type="match status" value="1"/>
</dbReference>
<dbReference type="STRING" id="105984.A0A427Y4N8"/>
<accession>A0A427Y4N8</accession>
<dbReference type="RefSeq" id="XP_028478827.1">
    <property type="nucleotide sequence ID" value="XM_028619855.1"/>
</dbReference>
<dbReference type="GO" id="GO:0005737">
    <property type="term" value="C:cytoplasm"/>
    <property type="evidence" value="ECO:0007669"/>
    <property type="project" value="TreeGrafter"/>
</dbReference>
<evidence type="ECO:0000313" key="3">
    <source>
        <dbReference type="EMBL" id="RSH86042.1"/>
    </source>
</evidence>
<dbReference type="InterPro" id="IPR036188">
    <property type="entry name" value="FAD/NAD-bd_sf"/>
</dbReference>
<dbReference type="GeneID" id="39588789"/>
<reference evidence="3 4" key="1">
    <citation type="submission" date="2018-11" db="EMBL/GenBank/DDBJ databases">
        <title>Genome sequence of Apiotrichum porosum DSM 27194.</title>
        <authorList>
            <person name="Aliyu H."/>
            <person name="Gorte O."/>
            <person name="Ochsenreither K."/>
        </authorList>
    </citation>
    <scope>NUCLEOTIDE SEQUENCE [LARGE SCALE GENOMIC DNA]</scope>
    <source>
        <strain evidence="3 4">DSM 27194</strain>
    </source>
</reference>
<organism evidence="3 4">
    <name type="scientific">Apiotrichum porosum</name>
    <dbReference type="NCBI Taxonomy" id="105984"/>
    <lineage>
        <taxon>Eukaryota</taxon>
        <taxon>Fungi</taxon>
        <taxon>Dikarya</taxon>
        <taxon>Basidiomycota</taxon>
        <taxon>Agaricomycotina</taxon>
        <taxon>Tremellomycetes</taxon>
        <taxon>Trichosporonales</taxon>
        <taxon>Trichosporonaceae</taxon>
        <taxon>Apiotrichum</taxon>
    </lineage>
</organism>
<dbReference type="OrthoDB" id="429143at2759"/>
<dbReference type="SUPFAM" id="SSF51905">
    <property type="entry name" value="FAD/NAD(P)-binding domain"/>
    <property type="match status" value="1"/>
</dbReference>
<dbReference type="PANTHER" id="PTHR13847:SF260">
    <property type="entry name" value="FAD DEPENDENT OXIDOREDUCTASE DOMAIN-CONTAINING PROTEIN"/>
    <property type="match status" value="1"/>
</dbReference>
<feature type="domain" description="FAD dependent oxidoreductase" evidence="2">
    <location>
        <begin position="39"/>
        <end position="428"/>
    </location>
</feature>
<dbReference type="Gene3D" id="3.30.9.10">
    <property type="entry name" value="D-Amino Acid Oxidase, subunit A, domain 2"/>
    <property type="match status" value="1"/>
</dbReference>
<dbReference type="Proteomes" id="UP000279236">
    <property type="component" value="Unassembled WGS sequence"/>
</dbReference>
<proteinExistence type="predicted"/>
<protein>
    <recommendedName>
        <fullName evidence="2">FAD dependent oxidoreductase domain-containing protein</fullName>
    </recommendedName>
</protein>
<gene>
    <name evidence="3" type="ORF">EHS24_004246</name>
</gene>
<name>A0A427Y4N8_9TREE</name>
<comment type="caution">
    <text evidence="3">The sequence shown here is derived from an EMBL/GenBank/DDBJ whole genome shotgun (WGS) entry which is preliminary data.</text>
</comment>
<dbReference type="EMBL" id="RSCE01000002">
    <property type="protein sequence ID" value="RSH86042.1"/>
    <property type="molecule type" value="Genomic_DNA"/>
</dbReference>